<evidence type="ECO:0000313" key="3">
    <source>
        <dbReference type="Proteomes" id="UP000027265"/>
    </source>
</evidence>
<dbReference type="STRING" id="933084.A0A067P5E1"/>
<keyword evidence="3" id="KW-1185">Reference proteome</keyword>
<accession>A0A067P5E1</accession>
<feature type="region of interest" description="Disordered" evidence="1">
    <location>
        <begin position="1"/>
        <end position="29"/>
    </location>
</feature>
<dbReference type="OrthoDB" id="2505969at2759"/>
<dbReference type="AlphaFoldDB" id="A0A067P5E1"/>
<dbReference type="EMBL" id="KL197826">
    <property type="protein sequence ID" value="KDQ49055.1"/>
    <property type="molecule type" value="Genomic_DNA"/>
</dbReference>
<organism evidence="2 3">
    <name type="scientific">Jaapia argillacea MUCL 33604</name>
    <dbReference type="NCBI Taxonomy" id="933084"/>
    <lineage>
        <taxon>Eukaryota</taxon>
        <taxon>Fungi</taxon>
        <taxon>Dikarya</taxon>
        <taxon>Basidiomycota</taxon>
        <taxon>Agaricomycotina</taxon>
        <taxon>Agaricomycetes</taxon>
        <taxon>Agaricomycetidae</taxon>
        <taxon>Jaapiales</taxon>
        <taxon>Jaapiaceae</taxon>
        <taxon>Jaapia</taxon>
    </lineage>
</organism>
<dbReference type="InterPro" id="IPR040521">
    <property type="entry name" value="KDZ"/>
</dbReference>
<proteinExistence type="predicted"/>
<dbReference type="PANTHER" id="PTHR33096:SF1">
    <property type="entry name" value="CXC1-LIKE CYSTEINE CLUSTER ASSOCIATED WITH KDZ TRANSPOSASES DOMAIN-CONTAINING PROTEIN"/>
    <property type="match status" value="1"/>
</dbReference>
<reference evidence="3" key="1">
    <citation type="journal article" date="2014" name="Proc. Natl. Acad. Sci. U.S.A.">
        <title>Extensive sampling of basidiomycete genomes demonstrates inadequacy of the white-rot/brown-rot paradigm for wood decay fungi.</title>
        <authorList>
            <person name="Riley R."/>
            <person name="Salamov A.A."/>
            <person name="Brown D.W."/>
            <person name="Nagy L.G."/>
            <person name="Floudas D."/>
            <person name="Held B.W."/>
            <person name="Levasseur A."/>
            <person name="Lombard V."/>
            <person name="Morin E."/>
            <person name="Otillar R."/>
            <person name="Lindquist E.A."/>
            <person name="Sun H."/>
            <person name="LaButti K.M."/>
            <person name="Schmutz J."/>
            <person name="Jabbour D."/>
            <person name="Luo H."/>
            <person name="Baker S.E."/>
            <person name="Pisabarro A.G."/>
            <person name="Walton J.D."/>
            <person name="Blanchette R.A."/>
            <person name="Henrissat B."/>
            <person name="Martin F."/>
            <person name="Cullen D."/>
            <person name="Hibbett D.S."/>
            <person name="Grigoriev I.V."/>
        </authorList>
    </citation>
    <scope>NUCLEOTIDE SEQUENCE [LARGE SCALE GENOMIC DNA]</scope>
    <source>
        <strain evidence="3">MUCL 33604</strain>
    </source>
</reference>
<evidence type="ECO:0000256" key="1">
    <source>
        <dbReference type="SAM" id="MobiDB-lite"/>
    </source>
</evidence>
<dbReference type="Proteomes" id="UP000027265">
    <property type="component" value="Unassembled WGS sequence"/>
</dbReference>
<evidence type="ECO:0008006" key="4">
    <source>
        <dbReference type="Google" id="ProtNLM"/>
    </source>
</evidence>
<dbReference type="Pfam" id="PF18758">
    <property type="entry name" value="KDZ"/>
    <property type="match status" value="1"/>
</dbReference>
<evidence type="ECO:0000313" key="2">
    <source>
        <dbReference type="EMBL" id="KDQ49055.1"/>
    </source>
</evidence>
<dbReference type="PANTHER" id="PTHR33096">
    <property type="entry name" value="CXC2 DOMAIN-CONTAINING PROTEIN"/>
    <property type="match status" value="1"/>
</dbReference>
<gene>
    <name evidence="2" type="ORF">JAAARDRAFT_278117</name>
</gene>
<protein>
    <recommendedName>
        <fullName evidence="4">CxC1-like cysteine cluster associated with KDZ transposases domain-containing protein</fullName>
    </recommendedName>
</protein>
<dbReference type="HOGENOM" id="CLU_492618_0_0_1"/>
<name>A0A067P5E1_9AGAM</name>
<feature type="region of interest" description="Disordered" evidence="1">
    <location>
        <begin position="303"/>
        <end position="329"/>
    </location>
</feature>
<sequence>MEMDEAITTAEGDGNYDPAFNTMPPGEEGFGLSHEGGEHEVFEDFAQTLADITGVRRRVDDRDRRRRVDIRNSDWERQFEELADAYLEFRMNTDEESRFYPPVEVIDEAEGPPRHIEIEAVDLFYRKRRLFPSKINEVFPNVTLMRCGFIGSAPIQPSVAISLRTLSVYRQTHRVCPRLSIQAEVRKLCHLHNVPYRRYLVDQFSIAFDVYLEVLRRIDKRVNAALGRNSPDWRLLNNCPACFYKLKDEIPLKPAFLCQMDGNNSLKRTHATLRGNQERVDDRRLDSDYWLSPGDVDKFKDEVKTRGKRKGREDDDADADDWEDDEAESDPVATCVERWRNAGPEERKRMFSLFDECGVFLVACRHGMILLICDMIRSGELAKYPLAMVDKLMSVYGEDVGVGYDIGCALERTIEKSSLGQRAKDLRLRLVVGAFHGHAHNRGCQLNWHPLYVDGIGRSDLEGCERTFALSNALAPGTRHASKFHRSQAIVEHFSFADEDKWALLCGWMTHSVDFCLTCLLTSSIHVESLSRRSPRNECLAGPIEGIAREAEY</sequence>
<dbReference type="InParanoid" id="A0A067P5E1"/>
<feature type="compositionally biased region" description="Acidic residues" evidence="1">
    <location>
        <begin position="314"/>
        <end position="329"/>
    </location>
</feature>